<proteinExistence type="predicted"/>
<reference evidence="1" key="1">
    <citation type="journal article" date="2009" name="Curr. Genet.">
        <title>The complete mitochondrial genome sequence of the liverwort Pleurozia purpurea reveals extremely conservative mitochondrial genome evolution in liverworts.</title>
        <authorList>
            <person name="Wang B."/>
            <person name="Xue J."/>
            <person name="Li L."/>
            <person name="Liu Y."/>
            <person name="Qiu Y.L."/>
        </authorList>
    </citation>
    <scope>NUCLEOTIDE SEQUENCE</scope>
</reference>
<gene>
    <name evidence="1" type="ORF">PlpuMp21</name>
</gene>
<dbReference type="AlphaFoldDB" id="D0R020"/>
<name>D0R020_9MARC</name>
<organism evidence="1">
    <name type="scientific">Pleurozia purpurea</name>
    <dbReference type="NCBI Taxonomy" id="280637"/>
    <lineage>
        <taxon>Eukaryota</taxon>
        <taxon>Viridiplantae</taxon>
        <taxon>Streptophyta</taxon>
        <taxon>Embryophyta</taxon>
        <taxon>Marchantiophyta</taxon>
        <taxon>Jungermanniopsida</taxon>
        <taxon>Metzgeriidae</taxon>
        <taxon>Pleuroziales</taxon>
        <taxon>Pleuroziaceae</taxon>
        <taxon>Pleurozia</taxon>
    </lineage>
</organism>
<keyword evidence="1" id="KW-0496">Mitochondrion</keyword>
<evidence type="ECO:0000313" key="1">
    <source>
        <dbReference type="EMBL" id="ACR19357.1"/>
    </source>
</evidence>
<accession>D0R020</accession>
<dbReference type="RefSeq" id="YP_003275973.1">
    <property type="nucleotide sequence ID" value="NC_013444.1"/>
</dbReference>
<dbReference type="GeneID" id="8542276"/>
<protein>
    <submittedName>
        <fullName evidence="1">Uncharacterized protein</fullName>
    </submittedName>
</protein>
<dbReference type="EMBL" id="FJ999996">
    <property type="protein sequence ID" value="ACR19357.1"/>
    <property type="molecule type" value="Genomic_DNA"/>
</dbReference>
<geneLocation type="mitochondrion" evidence="1"/>
<sequence length="111" mass="12363">MGEFEKTIARLKARSGVQSKKPRITKPPNASGGPWVYHLHALYKKLYGQLSNPPPSASAYAPPVMVPVRAAGPRAALRKIRTKARMGNRRDFDNINHHKLAPFLDAKLRDP</sequence>